<dbReference type="Proteomes" id="UP000000724">
    <property type="component" value="Contig Pc00c21"/>
</dbReference>
<keyword evidence="3" id="KW-1185">Reference proteome</keyword>
<dbReference type="AlphaFoldDB" id="B6HIV7"/>
<protein>
    <submittedName>
        <fullName evidence="2">Uncharacterized protein</fullName>
    </submittedName>
</protein>
<feature type="compositionally biased region" description="Polar residues" evidence="1">
    <location>
        <begin position="153"/>
        <end position="169"/>
    </location>
</feature>
<evidence type="ECO:0000313" key="3">
    <source>
        <dbReference type="Proteomes" id="UP000000724"/>
    </source>
</evidence>
<evidence type="ECO:0000256" key="1">
    <source>
        <dbReference type="SAM" id="MobiDB-lite"/>
    </source>
</evidence>
<feature type="compositionally biased region" description="Pro residues" evidence="1">
    <location>
        <begin position="185"/>
        <end position="194"/>
    </location>
</feature>
<feature type="compositionally biased region" description="Polar residues" evidence="1">
    <location>
        <begin position="132"/>
        <end position="145"/>
    </location>
</feature>
<accession>B6HIV7</accession>
<dbReference type="EMBL" id="AM920436">
    <property type="protein sequence ID" value="CAP95511.1"/>
    <property type="molecule type" value="Genomic_DNA"/>
</dbReference>
<evidence type="ECO:0000313" key="2">
    <source>
        <dbReference type="EMBL" id="CAP95511.1"/>
    </source>
</evidence>
<organism evidence="2 3">
    <name type="scientific">Penicillium rubens (strain ATCC 28089 / DSM 1075 / NRRL 1951 / Wisconsin 54-1255)</name>
    <name type="common">Penicillium chrysogenum</name>
    <dbReference type="NCBI Taxonomy" id="500485"/>
    <lineage>
        <taxon>Eukaryota</taxon>
        <taxon>Fungi</taxon>
        <taxon>Dikarya</taxon>
        <taxon>Ascomycota</taxon>
        <taxon>Pezizomycotina</taxon>
        <taxon>Eurotiomycetes</taxon>
        <taxon>Eurotiomycetidae</taxon>
        <taxon>Eurotiales</taxon>
        <taxon>Aspergillaceae</taxon>
        <taxon>Penicillium</taxon>
        <taxon>Penicillium chrysogenum species complex</taxon>
    </lineage>
</organism>
<feature type="region of interest" description="Disordered" evidence="1">
    <location>
        <begin position="124"/>
        <end position="194"/>
    </location>
</feature>
<dbReference type="VEuPathDB" id="FungiDB:PCH_Pc21g06140"/>
<proteinExistence type="predicted"/>
<feature type="region of interest" description="Disordered" evidence="1">
    <location>
        <begin position="90"/>
        <end position="112"/>
    </location>
</feature>
<dbReference type="HOGENOM" id="CLU_1402870_0_0_1"/>
<sequence length="194" mass="22136">MPCRFANIKQVIENCTQHYHASLEPWAKSQYNFHCNVTYDLDIYRCPISRPQVLDYAAAYPPNTLNPECPTCEKENSESLVYSKRSKINQDESISSCPHKIQPRSPAPNQSINLTTNLNEIPKNKRQKQAHSNKNYCTHTRNPNGRLTDPSHPRSTPQRHTTRRTNLTNAPEDKNHGCPTASRLPIPPQAPPRT</sequence>
<reference evidence="2 3" key="1">
    <citation type="journal article" date="2008" name="Nat. Biotechnol.">
        <title>Genome sequencing and analysis of the filamentous fungus Penicillium chrysogenum.</title>
        <authorList>
            <person name="van den Berg M.A."/>
            <person name="Albang R."/>
            <person name="Albermann K."/>
            <person name="Badger J.H."/>
            <person name="Daran J.-M."/>
            <person name="Driessen A.J.M."/>
            <person name="Garcia-Estrada C."/>
            <person name="Fedorova N.D."/>
            <person name="Harris D.M."/>
            <person name="Heijne W.H.M."/>
            <person name="Joardar V.S."/>
            <person name="Kiel J.A.K.W."/>
            <person name="Kovalchuk A."/>
            <person name="Martin J.F."/>
            <person name="Nierman W.C."/>
            <person name="Nijland J.G."/>
            <person name="Pronk J.T."/>
            <person name="Roubos J.A."/>
            <person name="van der Klei I.J."/>
            <person name="van Peij N.N.M.E."/>
            <person name="Veenhuis M."/>
            <person name="von Doehren H."/>
            <person name="Wagner C."/>
            <person name="Wortman J.R."/>
            <person name="Bovenberg R.A.L."/>
        </authorList>
    </citation>
    <scope>NUCLEOTIDE SEQUENCE [LARGE SCALE GENOMIC DNA]</scope>
    <source>
        <strain evidence="3">ATCC 28089 / DSM 1075 / NRRL 1951 / Wisconsin 54-1255</strain>
    </source>
</reference>
<gene>
    <name evidence="2" type="ORF">Pc21g06140</name>
    <name evidence="2" type="ORF">PCH_Pc21g06140</name>
</gene>
<name>B6HIV7_PENRW</name>